<dbReference type="PRINTS" id="PR00625">
    <property type="entry name" value="JDOMAIN"/>
</dbReference>
<dbReference type="SUPFAM" id="SSF158682">
    <property type="entry name" value="TerB-like"/>
    <property type="match status" value="1"/>
</dbReference>
<dbReference type="PATRIC" id="fig|66969.6.peg.1300"/>
<keyword evidence="7" id="KW-1185">Reference proteome</keyword>
<dbReference type="NCBIfam" id="NF006948">
    <property type="entry name" value="PRK09430.1"/>
    <property type="match status" value="1"/>
</dbReference>
<reference evidence="6 7" key="1">
    <citation type="submission" date="2015-11" db="EMBL/GenBank/DDBJ databases">
        <title>Genomic analysis of 38 Legionella species identifies large and diverse effector repertoires.</title>
        <authorList>
            <person name="Burstein D."/>
            <person name="Amaro F."/>
            <person name="Zusman T."/>
            <person name="Lifshitz Z."/>
            <person name="Cohen O."/>
            <person name="Gilbert J.A."/>
            <person name="Pupko T."/>
            <person name="Shuman H.A."/>
            <person name="Segal G."/>
        </authorList>
    </citation>
    <scope>NUCLEOTIDE SEQUENCE [LARGE SCALE GENOMIC DNA]</scope>
    <source>
        <strain evidence="6 7">ATCC 51914</strain>
    </source>
</reference>
<comment type="domain">
    <text evidence="2">The transmembrane domain is a dimerization domain.</text>
</comment>
<evidence type="ECO:0000313" key="7">
    <source>
        <dbReference type="Proteomes" id="UP000054729"/>
    </source>
</evidence>
<evidence type="ECO:0000256" key="1">
    <source>
        <dbReference type="ARBA" id="ARBA00023186"/>
    </source>
</evidence>
<feature type="domain" description="J" evidence="5">
    <location>
        <begin position="235"/>
        <end position="299"/>
    </location>
</feature>
<dbReference type="STRING" id="66969.Lwal_1186"/>
<evidence type="ECO:0000256" key="4">
    <source>
        <dbReference type="SAM" id="Phobius"/>
    </source>
</evidence>
<name>A0A0W1AGS6_9GAMM</name>
<protein>
    <recommendedName>
        <fullName evidence="2">Co-chaperone protein DjlA</fullName>
    </recommendedName>
</protein>
<dbReference type="Proteomes" id="UP000054729">
    <property type="component" value="Unassembled WGS sequence"/>
</dbReference>
<dbReference type="OrthoDB" id="9782583at2"/>
<keyword evidence="2" id="KW-0997">Cell inner membrane</keyword>
<dbReference type="RefSeq" id="WP_058479898.1">
    <property type="nucleotide sequence ID" value="NZ_CAAAIQ010000008.1"/>
</dbReference>
<dbReference type="InterPro" id="IPR036869">
    <property type="entry name" value="J_dom_sf"/>
</dbReference>
<dbReference type="InterPro" id="IPR001623">
    <property type="entry name" value="DnaJ_domain"/>
</dbReference>
<dbReference type="InterPro" id="IPR029024">
    <property type="entry name" value="TerB-like"/>
</dbReference>
<dbReference type="PROSITE" id="PS50076">
    <property type="entry name" value="DNAJ_2"/>
    <property type="match status" value="1"/>
</dbReference>
<keyword evidence="1 2" id="KW-0143">Chaperone</keyword>
<dbReference type="CDD" id="cd07316">
    <property type="entry name" value="terB_like_DjlA"/>
    <property type="match status" value="1"/>
</dbReference>
<keyword evidence="2 4" id="KW-0472">Membrane</keyword>
<feature type="topological domain" description="Cytoplasmic" evidence="2">
    <location>
        <begin position="40"/>
        <end position="300"/>
    </location>
</feature>
<keyword evidence="6" id="KW-0346">Stress response</keyword>
<dbReference type="PANTHER" id="PTHR24074">
    <property type="entry name" value="CO-CHAPERONE PROTEIN DJLA"/>
    <property type="match status" value="1"/>
</dbReference>
<keyword evidence="2 4" id="KW-1133">Transmembrane helix</keyword>
<evidence type="ECO:0000313" key="6">
    <source>
        <dbReference type="EMBL" id="KTD80489.1"/>
    </source>
</evidence>
<dbReference type="CDD" id="cd06257">
    <property type="entry name" value="DnaJ"/>
    <property type="match status" value="1"/>
</dbReference>
<dbReference type="GO" id="GO:0005886">
    <property type="term" value="C:plasma membrane"/>
    <property type="evidence" value="ECO:0007669"/>
    <property type="project" value="UniProtKB-SubCell"/>
</dbReference>
<dbReference type="AlphaFoldDB" id="A0A0W1AGS6"/>
<gene>
    <name evidence="2" type="primary">djlA</name>
    <name evidence="6" type="ORF">Lwal_1186</name>
</gene>
<comment type="function">
    <text evidence="2">Regulatory DnaK co-chaperone. Direct interaction between DnaK and DjlA is needed for the induction of the wcaABCDE operon, involved in the synthesis of a colanic acid polysaccharide capsule, possibly through activation of the RcsB/RcsC phosphotransfer signaling pathway. The colanic acid capsule may help the bacterium survive conditions outside the host.</text>
</comment>
<comment type="subunit">
    <text evidence="2">Homodimer.</text>
</comment>
<comment type="caution">
    <text evidence="6">The sequence shown here is derived from an EMBL/GenBank/DDBJ whole genome shotgun (WGS) entry which is preliminary data.</text>
</comment>
<proteinExistence type="inferred from homology"/>
<keyword evidence="2 4" id="KW-0812">Transmembrane</keyword>
<feature type="topological domain" description="Periplasmic" evidence="2">
    <location>
        <begin position="1"/>
        <end position="15"/>
    </location>
</feature>
<dbReference type="InterPro" id="IPR050817">
    <property type="entry name" value="DjlA_DnaK_co-chaperone"/>
</dbReference>
<dbReference type="SMART" id="SM00271">
    <property type="entry name" value="DnaJ"/>
    <property type="match status" value="1"/>
</dbReference>
<dbReference type="HAMAP" id="MF_01153">
    <property type="entry name" value="DjlA"/>
    <property type="match status" value="1"/>
</dbReference>
<accession>A0A0W1AGS6</accession>
<dbReference type="InterPro" id="IPR023749">
    <property type="entry name" value="DjlA"/>
</dbReference>
<dbReference type="SUPFAM" id="SSF46565">
    <property type="entry name" value="Chaperone J-domain"/>
    <property type="match status" value="1"/>
</dbReference>
<feature type="transmembrane region" description="Helical" evidence="4">
    <location>
        <begin position="20"/>
        <end position="41"/>
    </location>
</feature>
<dbReference type="Gene3D" id="1.10.287.110">
    <property type="entry name" value="DnaJ domain"/>
    <property type="match status" value="1"/>
</dbReference>
<dbReference type="Gene3D" id="1.10.3680.10">
    <property type="entry name" value="TerB-like"/>
    <property type="match status" value="1"/>
</dbReference>
<feature type="region of interest" description="Disordered" evidence="3">
    <location>
        <begin position="196"/>
        <end position="222"/>
    </location>
</feature>
<comment type="subcellular location">
    <subcellularLocation>
        <location evidence="2">Cell inner membrane</location>
        <topology evidence="2">Single-pass type III membrane protein</topology>
    </subcellularLocation>
</comment>
<organism evidence="6 7">
    <name type="scientific">Legionella waltersii</name>
    <dbReference type="NCBI Taxonomy" id="66969"/>
    <lineage>
        <taxon>Bacteria</taxon>
        <taxon>Pseudomonadati</taxon>
        <taxon>Pseudomonadota</taxon>
        <taxon>Gammaproteobacteria</taxon>
        <taxon>Legionellales</taxon>
        <taxon>Legionellaceae</taxon>
        <taxon>Legionella</taxon>
    </lineage>
</organism>
<evidence type="ECO:0000256" key="3">
    <source>
        <dbReference type="SAM" id="MobiDB-lite"/>
    </source>
</evidence>
<evidence type="ECO:0000259" key="5">
    <source>
        <dbReference type="PROSITE" id="PS50076"/>
    </source>
</evidence>
<evidence type="ECO:0000256" key="2">
    <source>
        <dbReference type="HAMAP-Rule" id="MF_01153"/>
    </source>
</evidence>
<keyword evidence="2" id="KW-1003">Cell membrane</keyword>
<sequence length="300" mass="34563">MNLRDLFILTTWWGKILGAFFGYLSAGPVGAMFGLLVGNFFDRGLVSLYNNPHWIYLSEKRKIVQKAFFETTFLVMGYVAKSDGRVSAEEIKMAKLLMTEMRLSKEQKELAKQLFSEGKTSQFNLTSSLIKLKTLCRDNRELLKLFIDIQYRAAQIDGLNQQKINALNNILSDLGFAPLNKQYRFYEDFGRSTYQYQQQSNQQRSHNTSSNTNSNTGRNNNYNYNREPPLNALAQAYAILEVNQQATKQEVRKAYRRLLSQNHPDKLIAQGLPDEMIKLANDKTHQIVKAYQLISESKGW</sequence>
<dbReference type="GO" id="GO:0051087">
    <property type="term" value="F:protein-folding chaperone binding"/>
    <property type="evidence" value="ECO:0007669"/>
    <property type="project" value="InterPro"/>
</dbReference>
<dbReference type="Pfam" id="PF00226">
    <property type="entry name" value="DnaJ"/>
    <property type="match status" value="1"/>
</dbReference>
<dbReference type="EMBL" id="LNZB01000031">
    <property type="protein sequence ID" value="KTD80489.1"/>
    <property type="molecule type" value="Genomic_DNA"/>
</dbReference>